<dbReference type="EMBL" id="BHYK01000017">
    <property type="protein sequence ID" value="GCD11398.1"/>
    <property type="molecule type" value="Genomic_DNA"/>
</dbReference>
<sequence>MFKIFLDVIEIIIPITLIVFLKYIDKHNIDWSFKKWFINIKIKVIHE</sequence>
<feature type="transmembrane region" description="Helical" evidence="1">
    <location>
        <begin position="6"/>
        <end position="24"/>
    </location>
</feature>
<organism evidence="2 3">
    <name type="scientific">Clostridium tagluense</name>
    <dbReference type="NCBI Taxonomy" id="360422"/>
    <lineage>
        <taxon>Bacteria</taxon>
        <taxon>Bacillati</taxon>
        <taxon>Bacillota</taxon>
        <taxon>Clostridia</taxon>
        <taxon>Eubacteriales</taxon>
        <taxon>Clostridiaceae</taxon>
        <taxon>Clostridium</taxon>
    </lineage>
</organism>
<keyword evidence="1" id="KW-0472">Membrane</keyword>
<proteinExistence type="predicted"/>
<gene>
    <name evidence="2" type="ORF">Ctaglu_30210</name>
</gene>
<dbReference type="Proteomes" id="UP000287872">
    <property type="component" value="Unassembled WGS sequence"/>
</dbReference>
<accession>A0A401UPG2</accession>
<evidence type="ECO:0000313" key="3">
    <source>
        <dbReference type="Proteomes" id="UP000287872"/>
    </source>
</evidence>
<keyword evidence="1" id="KW-1133">Transmembrane helix</keyword>
<name>A0A401UPG2_9CLOT</name>
<dbReference type="RefSeq" id="WP_185732726.1">
    <property type="nucleotide sequence ID" value="NZ_BHYK01000017.1"/>
</dbReference>
<reference evidence="2 3" key="1">
    <citation type="submission" date="2018-11" db="EMBL/GenBank/DDBJ databases">
        <title>Genome sequencing and assembly of Clostridium tagluense strain A121.</title>
        <authorList>
            <person name="Murakami T."/>
            <person name="Segawa T."/>
            <person name="Shcherbakova V.A."/>
            <person name="Mori H."/>
            <person name="Yoshimura Y."/>
        </authorList>
    </citation>
    <scope>NUCLEOTIDE SEQUENCE [LARGE SCALE GENOMIC DNA]</scope>
    <source>
        <strain evidence="2 3">A121</strain>
    </source>
</reference>
<dbReference type="AlphaFoldDB" id="A0A401UPG2"/>
<evidence type="ECO:0000256" key="1">
    <source>
        <dbReference type="SAM" id="Phobius"/>
    </source>
</evidence>
<evidence type="ECO:0000313" key="2">
    <source>
        <dbReference type="EMBL" id="GCD11398.1"/>
    </source>
</evidence>
<keyword evidence="3" id="KW-1185">Reference proteome</keyword>
<keyword evidence="1" id="KW-0812">Transmembrane</keyword>
<comment type="caution">
    <text evidence="2">The sequence shown here is derived from an EMBL/GenBank/DDBJ whole genome shotgun (WGS) entry which is preliminary data.</text>
</comment>
<protein>
    <submittedName>
        <fullName evidence="2">Uncharacterized protein</fullName>
    </submittedName>
</protein>